<sequence>MNDQQRTLIIDQFLRGNLSDAERLQFKKEMFADPSLAEEVQINKNLFAMFETDEWEEIHHLNKDGVAYEEYILSEDAKKIQQAITEANKQYRRTSISPRKRYSWYAVASSFVILLAVGYSLWFTDSNTPENLYADYSDLSSLPSLTLRNDADKLLSDAEQLFLEKEYTNALIALELYEAKYKTSNPSTILYKGICLLETNNFNKAAETFTLLQNSNTLDSDKAYWYLAMTHLKRKDLKTTKSLLKEIVKNKYHNHVKANQLLLQID</sequence>
<evidence type="ECO:0000256" key="1">
    <source>
        <dbReference type="SAM" id="Phobius"/>
    </source>
</evidence>
<dbReference type="Gene3D" id="1.25.40.10">
    <property type="entry name" value="Tetratricopeptide repeat domain"/>
    <property type="match status" value="1"/>
</dbReference>
<feature type="transmembrane region" description="Helical" evidence="1">
    <location>
        <begin position="102"/>
        <end position="122"/>
    </location>
</feature>
<evidence type="ECO:0008006" key="4">
    <source>
        <dbReference type="Google" id="ProtNLM"/>
    </source>
</evidence>
<accession>A0ABW3HYZ8</accession>
<dbReference type="EMBL" id="JBHTJM010000002">
    <property type="protein sequence ID" value="MFD0962562.1"/>
    <property type="molecule type" value="Genomic_DNA"/>
</dbReference>
<evidence type="ECO:0000313" key="3">
    <source>
        <dbReference type="Proteomes" id="UP001596997"/>
    </source>
</evidence>
<evidence type="ECO:0000313" key="2">
    <source>
        <dbReference type="EMBL" id="MFD0962562.1"/>
    </source>
</evidence>
<keyword evidence="3" id="KW-1185">Reference proteome</keyword>
<comment type="caution">
    <text evidence="2">The sequence shown here is derived from an EMBL/GenBank/DDBJ whole genome shotgun (WGS) entry which is preliminary data.</text>
</comment>
<keyword evidence="1" id="KW-0812">Transmembrane</keyword>
<protein>
    <recommendedName>
        <fullName evidence="4">Tetratricopeptide repeat protein</fullName>
    </recommendedName>
</protein>
<name>A0ABW3HYZ8_9FLAO</name>
<organism evidence="2 3">
    <name type="scientific">Pseudofulvibacter geojedonensis</name>
    <dbReference type="NCBI Taxonomy" id="1123758"/>
    <lineage>
        <taxon>Bacteria</taxon>
        <taxon>Pseudomonadati</taxon>
        <taxon>Bacteroidota</taxon>
        <taxon>Flavobacteriia</taxon>
        <taxon>Flavobacteriales</taxon>
        <taxon>Flavobacteriaceae</taxon>
        <taxon>Pseudofulvibacter</taxon>
    </lineage>
</organism>
<proteinExistence type="predicted"/>
<dbReference type="SUPFAM" id="SSF48452">
    <property type="entry name" value="TPR-like"/>
    <property type="match status" value="1"/>
</dbReference>
<dbReference type="InterPro" id="IPR011990">
    <property type="entry name" value="TPR-like_helical_dom_sf"/>
</dbReference>
<dbReference type="RefSeq" id="WP_377712352.1">
    <property type="nucleotide sequence ID" value="NZ_JBHTJM010000002.1"/>
</dbReference>
<gene>
    <name evidence="2" type="ORF">ACFQ1O_00935</name>
</gene>
<keyword evidence="1" id="KW-0472">Membrane</keyword>
<reference evidence="3" key="1">
    <citation type="journal article" date="2019" name="Int. J. Syst. Evol. Microbiol.">
        <title>The Global Catalogue of Microorganisms (GCM) 10K type strain sequencing project: providing services to taxonomists for standard genome sequencing and annotation.</title>
        <authorList>
            <consortium name="The Broad Institute Genomics Platform"/>
            <consortium name="The Broad Institute Genome Sequencing Center for Infectious Disease"/>
            <person name="Wu L."/>
            <person name="Ma J."/>
        </authorList>
    </citation>
    <scope>NUCLEOTIDE SEQUENCE [LARGE SCALE GENOMIC DNA]</scope>
    <source>
        <strain evidence="3">CCUG 62114</strain>
    </source>
</reference>
<dbReference type="Proteomes" id="UP001596997">
    <property type="component" value="Unassembled WGS sequence"/>
</dbReference>
<keyword evidence="1" id="KW-1133">Transmembrane helix</keyword>